<dbReference type="Proteomes" id="UP000046395">
    <property type="component" value="Unassembled WGS sequence"/>
</dbReference>
<evidence type="ECO:0000313" key="4">
    <source>
        <dbReference type="WBParaSite" id="TMUE_2000010078.1"/>
    </source>
</evidence>
<reference evidence="2" key="1">
    <citation type="submission" date="2013-11" db="EMBL/GenBank/DDBJ databases">
        <authorList>
            <person name="Aslett M."/>
        </authorList>
    </citation>
    <scope>NUCLEOTIDE SEQUENCE [LARGE SCALE GENOMIC DNA]</scope>
    <source>
        <strain evidence="2">Edinburgh</strain>
    </source>
</reference>
<dbReference type="Pfam" id="PF14780">
    <property type="entry name" value="NEPRO_N"/>
    <property type="match status" value="1"/>
</dbReference>
<dbReference type="AlphaFoldDB" id="A0A5S6QSF6"/>
<dbReference type="InterPro" id="IPR027951">
    <property type="entry name" value="Nepro_N"/>
</dbReference>
<keyword evidence="2" id="KW-1185">Reference proteome</keyword>
<sequence>MDEEEEVDYLTLIERLIQEPQTSLSLQYEVSEHTPLDLTGLQAALSRLISCQASWRSDPFKGVEFYIIEKLTVRLSNTLRHFKLFQLVKRLKRTMHKAVRVGLAKIEDVARFHAAIASKEDGTLHFPSLEMWRRILAETVAHAVCLAHVVDDCVEVGWFSCQTIALNHFVRLCCLLLACSAVLFRRALNTLRQVDSQYKTITAWRYVQLKCSQADQPVHVHWPRELSEIAVVNRALQRSLTSQHASWTNEVVSQLKVITSSAEEFVESALLSIVDSSTPKLSSNNNAVEKLGISVPHHSGARSSAFDGELRREFSSVKSLKSLARFYTLLKSVYRQSKKDKVALNALVLIRDNLKRLVHLKKTNRPAAVKEFRSLKKRIRKCLLGK</sequence>
<dbReference type="WBParaSite" id="TMUE_2000010078.1">
    <property type="protein sequence ID" value="TMUE_2000010078.1"/>
    <property type="gene ID" value="WBGene00286918"/>
</dbReference>
<evidence type="ECO:0000259" key="1">
    <source>
        <dbReference type="Pfam" id="PF14780"/>
    </source>
</evidence>
<feature type="domain" description="Nucleolus and neural progenitor protein-like N-terminal" evidence="1">
    <location>
        <begin position="64"/>
        <end position="200"/>
    </location>
</feature>
<reference evidence="3 4" key="3">
    <citation type="submission" date="2019-12" db="UniProtKB">
        <authorList>
            <consortium name="WormBaseParasite"/>
        </authorList>
    </citation>
    <scope>IDENTIFICATION</scope>
</reference>
<dbReference type="WBParaSite" id="TMUE_0000000127.1">
    <property type="protein sequence ID" value="TMUE_0000000127.1"/>
    <property type="gene ID" value="WBGene00296075"/>
</dbReference>
<reference evidence="2" key="2">
    <citation type="submission" date="2014-03" db="EMBL/GenBank/DDBJ databases">
        <title>The whipworm genome and dual-species transcriptomics of an intimate host-pathogen interaction.</title>
        <authorList>
            <person name="Foth B.J."/>
            <person name="Tsai I.J."/>
            <person name="Reid A.J."/>
            <person name="Bancroft A.J."/>
            <person name="Nichol S."/>
            <person name="Tracey A."/>
            <person name="Holroyd N."/>
            <person name="Cotton J.A."/>
            <person name="Stanley E.J."/>
            <person name="Zarowiecki M."/>
            <person name="Liu J.Z."/>
            <person name="Huckvale T."/>
            <person name="Cooper P.J."/>
            <person name="Grencis R.K."/>
            <person name="Berriman M."/>
        </authorList>
    </citation>
    <scope>NUCLEOTIDE SEQUENCE [LARGE SCALE GENOMIC DNA]</scope>
    <source>
        <strain evidence="2">Edinburgh</strain>
    </source>
</reference>
<protein>
    <submittedName>
        <fullName evidence="3 4">Nucleolus and neural progenitor protein-like N-terminal domain-containing protein</fullName>
    </submittedName>
</protein>
<accession>A0A5S6QSF6</accession>
<evidence type="ECO:0000313" key="2">
    <source>
        <dbReference type="Proteomes" id="UP000046395"/>
    </source>
</evidence>
<evidence type="ECO:0000313" key="3">
    <source>
        <dbReference type="WBParaSite" id="TMUE_0000000127.1"/>
    </source>
</evidence>
<organism evidence="2 4">
    <name type="scientific">Trichuris muris</name>
    <name type="common">Mouse whipworm</name>
    <dbReference type="NCBI Taxonomy" id="70415"/>
    <lineage>
        <taxon>Eukaryota</taxon>
        <taxon>Metazoa</taxon>
        <taxon>Ecdysozoa</taxon>
        <taxon>Nematoda</taxon>
        <taxon>Enoplea</taxon>
        <taxon>Dorylaimia</taxon>
        <taxon>Trichinellida</taxon>
        <taxon>Trichuridae</taxon>
        <taxon>Trichuris</taxon>
    </lineage>
</organism>
<name>A0A5S6QSF6_TRIMR</name>
<proteinExistence type="predicted"/>